<keyword evidence="3" id="KW-1185">Reference proteome</keyword>
<dbReference type="AlphaFoldDB" id="A0A545VAL9"/>
<comment type="caution">
    <text evidence="2">The sequence shown here is derived from an EMBL/GenBank/DDBJ whole genome shotgun (WGS) entry which is preliminary data.</text>
</comment>
<evidence type="ECO:0000313" key="2">
    <source>
        <dbReference type="EMBL" id="TQV98772.1"/>
    </source>
</evidence>
<evidence type="ECO:0000313" key="3">
    <source>
        <dbReference type="Proteomes" id="UP000315783"/>
    </source>
</evidence>
<dbReference type="EMBL" id="SPUK01000003">
    <property type="protein sequence ID" value="TQV98772.1"/>
    <property type="molecule type" value="Genomic_DNA"/>
</dbReference>
<proteinExistence type="predicted"/>
<evidence type="ECO:0000256" key="1">
    <source>
        <dbReference type="SAM" id="MobiDB-lite"/>
    </source>
</evidence>
<name>A0A545VAL9_9HYPO</name>
<feature type="region of interest" description="Disordered" evidence="1">
    <location>
        <begin position="1"/>
        <end position="30"/>
    </location>
</feature>
<organism evidence="2 3">
    <name type="scientific">Cordyceps javanica</name>
    <dbReference type="NCBI Taxonomy" id="43265"/>
    <lineage>
        <taxon>Eukaryota</taxon>
        <taxon>Fungi</taxon>
        <taxon>Dikarya</taxon>
        <taxon>Ascomycota</taxon>
        <taxon>Pezizomycotina</taxon>
        <taxon>Sordariomycetes</taxon>
        <taxon>Hypocreomycetidae</taxon>
        <taxon>Hypocreales</taxon>
        <taxon>Cordycipitaceae</taxon>
        <taxon>Cordyceps</taxon>
    </lineage>
</organism>
<protein>
    <submittedName>
        <fullName evidence="2">Uncharacterized protein</fullName>
    </submittedName>
</protein>
<sequence length="90" mass="10065">MGSRSEKRGGHGPPHLRRPGNKITVGRQGCSHKGGWVKALRDWGLGWRMRKENNIPSCVRERDSVLSGRARTGILVNCYERLSSAKNQIV</sequence>
<reference evidence="2 3" key="1">
    <citation type="journal article" date="2019" name="Appl. Microbiol. Biotechnol.">
        <title>Genome sequence of Isaria javanica and comparative genome analysis insights into family S53 peptidase evolution in fungal entomopathogens.</title>
        <authorList>
            <person name="Lin R."/>
            <person name="Zhang X."/>
            <person name="Xin B."/>
            <person name="Zou M."/>
            <person name="Gao Y."/>
            <person name="Qin F."/>
            <person name="Hu Q."/>
            <person name="Xie B."/>
            <person name="Cheng X."/>
        </authorList>
    </citation>
    <scope>NUCLEOTIDE SEQUENCE [LARGE SCALE GENOMIC DNA]</scope>
    <source>
        <strain evidence="2 3">IJ1G</strain>
    </source>
</reference>
<accession>A0A545VAL9</accession>
<dbReference type="Proteomes" id="UP000315783">
    <property type="component" value="Unassembled WGS sequence"/>
</dbReference>
<gene>
    <name evidence="2" type="ORF">IF1G_02852</name>
</gene>